<comment type="caution">
    <text evidence="1">The sequence shown here is derived from an EMBL/GenBank/DDBJ whole genome shotgun (WGS) entry which is preliminary data.</text>
</comment>
<name>A0AAD5R6E8_PARTN</name>
<evidence type="ECO:0000313" key="1">
    <source>
        <dbReference type="EMBL" id="KAJ1370555.1"/>
    </source>
</evidence>
<keyword evidence="2" id="KW-1185">Reference proteome</keyword>
<dbReference type="AlphaFoldDB" id="A0AAD5R6E8"/>
<accession>A0AAD5R6E8</accession>
<dbReference type="EMBL" id="JAHQIW010006800">
    <property type="protein sequence ID" value="KAJ1370555.1"/>
    <property type="molecule type" value="Genomic_DNA"/>
</dbReference>
<reference evidence="1" key="1">
    <citation type="submission" date="2021-06" db="EMBL/GenBank/DDBJ databases">
        <title>Parelaphostrongylus tenuis whole genome reference sequence.</title>
        <authorList>
            <person name="Garwood T.J."/>
            <person name="Larsen P.A."/>
            <person name="Fountain-Jones N.M."/>
            <person name="Garbe J.R."/>
            <person name="Macchietto M.G."/>
            <person name="Kania S.A."/>
            <person name="Gerhold R.W."/>
            <person name="Richards J.E."/>
            <person name="Wolf T.M."/>
        </authorList>
    </citation>
    <scope>NUCLEOTIDE SEQUENCE</scope>
    <source>
        <strain evidence="1">MNPRO001-30</strain>
        <tissue evidence="1">Meninges</tissue>
    </source>
</reference>
<protein>
    <submittedName>
        <fullName evidence="1">Uncharacterized protein</fullName>
    </submittedName>
</protein>
<proteinExistence type="predicted"/>
<organism evidence="1 2">
    <name type="scientific">Parelaphostrongylus tenuis</name>
    <name type="common">Meningeal worm</name>
    <dbReference type="NCBI Taxonomy" id="148309"/>
    <lineage>
        <taxon>Eukaryota</taxon>
        <taxon>Metazoa</taxon>
        <taxon>Ecdysozoa</taxon>
        <taxon>Nematoda</taxon>
        <taxon>Chromadorea</taxon>
        <taxon>Rhabditida</taxon>
        <taxon>Rhabditina</taxon>
        <taxon>Rhabditomorpha</taxon>
        <taxon>Strongyloidea</taxon>
        <taxon>Metastrongylidae</taxon>
        <taxon>Parelaphostrongylus</taxon>
    </lineage>
</organism>
<gene>
    <name evidence="1" type="ORF">KIN20_032297</name>
</gene>
<sequence>MSDRTLARDLKLCNTERRKHSHHYTIAYVLQTKILRHAYHLIELFKYFKIQR</sequence>
<evidence type="ECO:0000313" key="2">
    <source>
        <dbReference type="Proteomes" id="UP001196413"/>
    </source>
</evidence>
<dbReference type="Proteomes" id="UP001196413">
    <property type="component" value="Unassembled WGS sequence"/>
</dbReference>